<proteinExistence type="predicted"/>
<name>E8V512_TERSS</name>
<dbReference type="HOGENOM" id="CLU_808175_0_0_0"/>
<dbReference type="AlphaFoldDB" id="E8V512"/>
<sequence length="385" mass="42678">MKTRDDFPQKTKRNVAMRAGWHCSLIGCGKSTAGPSEESSDSFTVIGEAAHICGAASGPGSRRYDSSMTSAERKSIDNAIWLCADHARMIDRDEVTYSADELRAMKRQHEESSGRDLRLGKVQGIGAGLLAIGPDIICTGDIPTIGETKWVLHLKHFVTGDIHELAGFISTFSGALLEHKYILSDELGDGRLLSQAPTLSKDRNGYLLSCPLAISARRVDVKNLGSDMAMQPDTNDIYLDSKGNIARVSGLDYLPQKVRSLLSMQRGENVFAPKAGVRFFEYLEAFKGTPWLPLLMKLDVIRQAAIPDKSSFRDSEDTPLRCVTRVRGFELLSETPVDQRLPVRVDFEVLGHGRWQHDLSVYMPTREQMNERARLLAERPSLALS</sequence>
<dbReference type="Proteomes" id="UP000006844">
    <property type="component" value="Chromosome"/>
</dbReference>
<organism evidence="1 2">
    <name type="scientific">Terriglobus saanensis (strain ATCC BAA-1853 / DSM 23119 / SP1PR4)</name>
    <dbReference type="NCBI Taxonomy" id="401053"/>
    <lineage>
        <taxon>Bacteria</taxon>
        <taxon>Pseudomonadati</taxon>
        <taxon>Acidobacteriota</taxon>
        <taxon>Terriglobia</taxon>
        <taxon>Terriglobales</taxon>
        <taxon>Acidobacteriaceae</taxon>
        <taxon>Terriglobus</taxon>
    </lineage>
</organism>
<reference evidence="1 2" key="1">
    <citation type="journal article" date="2012" name="Stand. Genomic Sci.">
        <title>Complete genome sequence of Terriglobus saanensis type strain SP1PR4(T), an Acidobacteria from tundra soil.</title>
        <authorList>
            <person name="Rawat S.R."/>
            <person name="Mannisto M.K."/>
            <person name="Starovoytov V."/>
            <person name="Goodwin L."/>
            <person name="Nolan M."/>
            <person name="Hauser L."/>
            <person name="Land M."/>
            <person name="Davenport K.W."/>
            <person name="Woyke T."/>
            <person name="Haggblom M.M."/>
        </authorList>
    </citation>
    <scope>NUCLEOTIDE SEQUENCE</scope>
    <source>
        <strain evidence="2">ATCC BAA-1853 / DSM 23119 / SP1PR4</strain>
    </source>
</reference>
<evidence type="ECO:0000313" key="2">
    <source>
        <dbReference type="Proteomes" id="UP000006844"/>
    </source>
</evidence>
<dbReference type="eggNOG" id="COG5635">
    <property type="taxonomic scope" value="Bacteria"/>
</dbReference>
<dbReference type="KEGG" id="tsa:AciPR4_2939"/>
<dbReference type="STRING" id="401053.AciPR4_2939"/>
<evidence type="ECO:0000313" key="1">
    <source>
        <dbReference type="EMBL" id="ADV83699.1"/>
    </source>
</evidence>
<dbReference type="RefSeq" id="WP_013569431.1">
    <property type="nucleotide sequence ID" value="NC_014963.1"/>
</dbReference>
<gene>
    <name evidence="1" type="ordered locus">AciPR4_2939</name>
</gene>
<dbReference type="OrthoDB" id="5379188at2"/>
<dbReference type="EMBL" id="CP002467">
    <property type="protein sequence ID" value="ADV83699.1"/>
    <property type="molecule type" value="Genomic_DNA"/>
</dbReference>
<accession>E8V512</accession>
<protein>
    <submittedName>
        <fullName evidence="1">Uncharacterized protein</fullName>
    </submittedName>
</protein>
<keyword evidence="2" id="KW-1185">Reference proteome</keyword>